<evidence type="ECO:0000256" key="4">
    <source>
        <dbReference type="ARBA" id="ARBA00022723"/>
    </source>
</evidence>
<evidence type="ECO:0000256" key="15">
    <source>
        <dbReference type="ARBA" id="ARBA00048994"/>
    </source>
</evidence>
<evidence type="ECO:0000256" key="14">
    <source>
        <dbReference type="ARBA" id="ARBA00044351"/>
    </source>
</evidence>
<dbReference type="PANTHER" id="PTHR48480">
    <property type="match status" value="1"/>
</dbReference>
<accession>A0A067R9S3</accession>
<comment type="cofactor">
    <cofactor evidence="1">
        <name>Mn(2+)</name>
        <dbReference type="ChEBI" id="CHEBI:29035"/>
    </cofactor>
</comment>
<dbReference type="InterPro" id="IPR000994">
    <property type="entry name" value="Pept_M24"/>
</dbReference>
<keyword evidence="7" id="KW-0482">Metalloprotease</keyword>
<keyword evidence="6" id="KW-0224">Dipeptidase</keyword>
<evidence type="ECO:0000313" key="18">
    <source>
        <dbReference type="Proteomes" id="UP000027135"/>
    </source>
</evidence>
<dbReference type="InterPro" id="IPR029149">
    <property type="entry name" value="Creatin/AminoP/Spt16_N"/>
</dbReference>
<keyword evidence="8" id="KW-0464">Manganese</keyword>
<dbReference type="GO" id="GO:0030145">
    <property type="term" value="F:manganese ion binding"/>
    <property type="evidence" value="ECO:0007669"/>
    <property type="project" value="InterPro"/>
</dbReference>
<sequence length="918" mass="104057">QEPYFHWMFGVKEPDFYGVVEVSTAKTMLFMPRLPEDFAIWIGRLLSKDEFKKMYSVDEVHYVDDIATVLKKCNPSVLLTLTGMNTDSGLTVREAAFDGINEFTVDNKLLHPEIAECDYAKNEGRICSHTPNISKERNENSENVTHVDNDTETTEIIEGFNRCFTTKGLFLLLETIPDEEVIPLVAFYALKKLIELENNYEYRNASVRNGEEFTENFTRTAVFSRLINTIASGSESTIILDTLKVLSREMFGSNSSMYRDKLCDEILVRVTDGKFDVVQVCEIVRMLASFMDAKNNAENVDKLWVGLLDKEKEITEKNIMEVFRILPILKQSRKMVFSLLERKSRVVWWRLHGSAVAEILSIILEVKLFSPQMMVILSRWTNTNIHAVSEDDLLEIVRGFCALDYVDSGIAKALERYVKAKSSKVKNAAVLAAIMDYCGRFRLRSEPILKGCEGYIIEHGQNLSPVTIKAMFAPFGILNFQPSDSLKFWYALESILDEKFVQFRPEDAIDVLLTCVYLGKFPLNFVQKIFNPYFLDRLHSYRDVNILRQLRAKLKLFDTAMTLECSQYRGPMLPRDHSANSLWQDGRIHRMINYISEPLADITGGIEMLTTSVVLPHLPTLELYVIDIIRVIKSDLELEVLRYVNKISSDAHIHVMRTIRSGMMEYQAEATFLNYIYVVGGCRYHSYTCICSSGENGSLLHYGHANSPNDKHINDGDMCLFDMGGSYCGYSSDITCSFPANGKFTKDQVIIYNAVLNANKAVMNAAKPGVSWVDMHKLANRVLLTDLRDAGLLQGDVGEMMEAGLAAIFQPHGLGHFMGLDVHDVGGYLEGTPSRPTEPGLNKLRTARVLEKGMVITIEPGCYFSDVLLDKALANPKQAKFLVRQVIERFRNFGGVRIEDDVIIMEDGVENMTKVPRT</sequence>
<dbReference type="OMA" id="NDKHIND"/>
<dbReference type="GO" id="GO:0006508">
    <property type="term" value="P:proteolysis"/>
    <property type="evidence" value="ECO:0007669"/>
    <property type="project" value="UniProtKB-KW"/>
</dbReference>
<evidence type="ECO:0000256" key="5">
    <source>
        <dbReference type="ARBA" id="ARBA00022801"/>
    </source>
</evidence>
<evidence type="ECO:0000256" key="8">
    <source>
        <dbReference type="ARBA" id="ARBA00023211"/>
    </source>
</evidence>
<dbReference type="InParanoid" id="A0A067R9S3"/>
<keyword evidence="5" id="KW-0378">Hydrolase</keyword>
<gene>
    <name evidence="17" type="ORF">L798_10044</name>
</gene>
<dbReference type="InterPro" id="IPR007865">
    <property type="entry name" value="Aminopep_P_N"/>
</dbReference>
<proteinExistence type="inferred from homology"/>
<dbReference type="Pfam" id="PF00557">
    <property type="entry name" value="Peptidase_M24"/>
    <property type="match status" value="1"/>
</dbReference>
<dbReference type="GO" id="GO:0070006">
    <property type="term" value="F:metalloaminopeptidase activity"/>
    <property type="evidence" value="ECO:0007669"/>
    <property type="project" value="InterPro"/>
</dbReference>
<evidence type="ECO:0000313" key="17">
    <source>
        <dbReference type="EMBL" id="KDR16386.1"/>
    </source>
</evidence>
<dbReference type="InterPro" id="IPR052433">
    <property type="entry name" value="X-Pro_dipept-like"/>
</dbReference>
<evidence type="ECO:0000256" key="2">
    <source>
        <dbReference type="ARBA" id="ARBA00011738"/>
    </source>
</evidence>
<dbReference type="EC" id="3.4.13.9" evidence="10"/>
<comment type="subunit">
    <text evidence="2">Homodimer.</text>
</comment>
<keyword evidence="3" id="KW-0645">Protease</keyword>
<reference evidence="17 18" key="1">
    <citation type="journal article" date="2014" name="Nat. Commun.">
        <title>Molecular traces of alternative social organization in a termite genome.</title>
        <authorList>
            <person name="Terrapon N."/>
            <person name="Li C."/>
            <person name="Robertson H.M."/>
            <person name="Ji L."/>
            <person name="Meng X."/>
            <person name="Booth W."/>
            <person name="Chen Z."/>
            <person name="Childers C.P."/>
            <person name="Glastad K.M."/>
            <person name="Gokhale K."/>
            <person name="Gowin J."/>
            <person name="Gronenberg W."/>
            <person name="Hermansen R.A."/>
            <person name="Hu H."/>
            <person name="Hunt B.G."/>
            <person name="Huylmans A.K."/>
            <person name="Khalil S.M."/>
            <person name="Mitchell R.D."/>
            <person name="Munoz-Torres M.C."/>
            <person name="Mustard J.A."/>
            <person name="Pan H."/>
            <person name="Reese J.T."/>
            <person name="Scharf M.E."/>
            <person name="Sun F."/>
            <person name="Vogel H."/>
            <person name="Xiao J."/>
            <person name="Yang W."/>
            <person name="Yang Z."/>
            <person name="Yang Z."/>
            <person name="Zhou J."/>
            <person name="Zhu J."/>
            <person name="Brent C.S."/>
            <person name="Elsik C.G."/>
            <person name="Goodisman M.A."/>
            <person name="Liberles D.A."/>
            <person name="Roe R.M."/>
            <person name="Vargo E.L."/>
            <person name="Vilcinskas A."/>
            <person name="Wang J."/>
            <person name="Bornberg-Bauer E."/>
            <person name="Korb J."/>
            <person name="Zhang G."/>
            <person name="Liebig J."/>
        </authorList>
    </citation>
    <scope>NUCLEOTIDE SEQUENCE [LARGE SCALE GENOMIC DNA]</scope>
    <source>
        <tissue evidence="17">Whole organism</tissue>
    </source>
</reference>
<protein>
    <recommendedName>
        <fullName evidence="11">Xaa-Pro dipeptidase</fullName>
        <ecNumber evidence="10">3.4.13.9</ecNumber>
    </recommendedName>
    <alternativeName>
        <fullName evidence="14">Imidodipeptidase</fullName>
    </alternativeName>
    <alternativeName>
        <fullName evidence="12">Peptidase D</fullName>
    </alternativeName>
    <alternativeName>
        <fullName evidence="13">Proline dipeptidase</fullName>
    </alternativeName>
</protein>
<evidence type="ECO:0000256" key="13">
    <source>
        <dbReference type="ARBA" id="ARBA00044284"/>
    </source>
</evidence>
<evidence type="ECO:0000256" key="3">
    <source>
        <dbReference type="ARBA" id="ARBA00022670"/>
    </source>
</evidence>
<evidence type="ECO:0000256" key="11">
    <source>
        <dbReference type="ARBA" id="ARBA00044141"/>
    </source>
</evidence>
<dbReference type="CDD" id="cd01087">
    <property type="entry name" value="Prolidase"/>
    <property type="match status" value="1"/>
</dbReference>
<dbReference type="eggNOG" id="KOG2737">
    <property type="taxonomic scope" value="Eukaryota"/>
</dbReference>
<feature type="non-terminal residue" evidence="17">
    <location>
        <position position="1"/>
    </location>
</feature>
<dbReference type="Pfam" id="PF05195">
    <property type="entry name" value="AMP_N"/>
    <property type="match status" value="1"/>
</dbReference>
<keyword evidence="18" id="KW-1185">Reference proteome</keyword>
<name>A0A067R9S3_ZOONE</name>
<dbReference type="GO" id="GO:0044528">
    <property type="term" value="P:regulation of mitochondrial mRNA stability"/>
    <property type="evidence" value="ECO:0007669"/>
    <property type="project" value="InterPro"/>
</dbReference>
<evidence type="ECO:0000256" key="10">
    <source>
        <dbReference type="ARBA" id="ARBA00044051"/>
    </source>
</evidence>
<comment type="similarity">
    <text evidence="9">Belongs to the peptidase M24B family. Eukaryotic-type prolidase subfamily.</text>
</comment>
<evidence type="ECO:0000256" key="12">
    <source>
        <dbReference type="ARBA" id="ARBA00044252"/>
    </source>
</evidence>
<dbReference type="InterPro" id="IPR010622">
    <property type="entry name" value="FAST_Leu-rich"/>
</dbReference>
<dbReference type="FunFam" id="3.90.230.10:FF:000002">
    <property type="entry name" value="Xaa-Pro aminopeptidase 3"/>
    <property type="match status" value="1"/>
</dbReference>
<dbReference type="EMBL" id="KK852796">
    <property type="protein sequence ID" value="KDR16386.1"/>
    <property type="molecule type" value="Genomic_DNA"/>
</dbReference>
<dbReference type="Proteomes" id="UP000027135">
    <property type="component" value="Unassembled WGS sequence"/>
</dbReference>
<feature type="domain" description="Aminopeptidase P N-terminal" evidence="16">
    <location>
        <begin position="1"/>
        <end position="89"/>
    </location>
</feature>
<keyword evidence="4" id="KW-0479">Metal-binding</keyword>
<dbReference type="SUPFAM" id="SSF55920">
    <property type="entry name" value="Creatinase/aminopeptidase"/>
    <property type="match status" value="1"/>
</dbReference>
<evidence type="ECO:0000259" key="16">
    <source>
        <dbReference type="SMART" id="SM01011"/>
    </source>
</evidence>
<evidence type="ECO:0000256" key="1">
    <source>
        <dbReference type="ARBA" id="ARBA00001936"/>
    </source>
</evidence>
<evidence type="ECO:0000256" key="6">
    <source>
        <dbReference type="ARBA" id="ARBA00022997"/>
    </source>
</evidence>
<dbReference type="FunCoup" id="A0A067R9S3">
    <property type="interactions" value="1036"/>
</dbReference>
<organism evidence="17 18">
    <name type="scientific">Zootermopsis nevadensis</name>
    <name type="common">Dampwood termite</name>
    <dbReference type="NCBI Taxonomy" id="136037"/>
    <lineage>
        <taxon>Eukaryota</taxon>
        <taxon>Metazoa</taxon>
        <taxon>Ecdysozoa</taxon>
        <taxon>Arthropoda</taxon>
        <taxon>Hexapoda</taxon>
        <taxon>Insecta</taxon>
        <taxon>Pterygota</taxon>
        <taxon>Neoptera</taxon>
        <taxon>Polyneoptera</taxon>
        <taxon>Dictyoptera</taxon>
        <taxon>Blattodea</taxon>
        <taxon>Blattoidea</taxon>
        <taxon>Termitoidae</taxon>
        <taxon>Termopsidae</taxon>
        <taxon>Zootermopsis</taxon>
    </lineage>
</organism>
<dbReference type="SMART" id="SM01011">
    <property type="entry name" value="AMP_N"/>
    <property type="match status" value="1"/>
</dbReference>
<dbReference type="InterPro" id="IPR036005">
    <property type="entry name" value="Creatinase/aminopeptidase-like"/>
</dbReference>
<dbReference type="Pfam" id="PF06743">
    <property type="entry name" value="FAST_1"/>
    <property type="match status" value="1"/>
</dbReference>
<dbReference type="PANTHER" id="PTHR48480:SF2">
    <property type="entry name" value="PEPTIDASE D"/>
    <property type="match status" value="1"/>
</dbReference>
<dbReference type="STRING" id="136037.A0A067R9S3"/>
<evidence type="ECO:0000256" key="9">
    <source>
        <dbReference type="ARBA" id="ARBA00043990"/>
    </source>
</evidence>
<comment type="catalytic activity">
    <reaction evidence="15">
        <text>Xaa-L-Pro dipeptide + H2O = an L-alpha-amino acid + L-proline</text>
        <dbReference type="Rhea" id="RHEA:76407"/>
        <dbReference type="ChEBI" id="CHEBI:15377"/>
        <dbReference type="ChEBI" id="CHEBI:59869"/>
        <dbReference type="ChEBI" id="CHEBI:60039"/>
        <dbReference type="ChEBI" id="CHEBI:195196"/>
        <dbReference type="EC" id="3.4.13.9"/>
    </reaction>
</comment>
<dbReference type="SUPFAM" id="SSF53092">
    <property type="entry name" value="Creatinase/prolidase N-terminal domain"/>
    <property type="match status" value="1"/>
</dbReference>
<dbReference type="GO" id="GO:0102009">
    <property type="term" value="F:proline dipeptidase activity"/>
    <property type="evidence" value="ECO:0007669"/>
    <property type="project" value="UniProtKB-EC"/>
</dbReference>
<dbReference type="AlphaFoldDB" id="A0A067R9S3"/>
<evidence type="ECO:0000256" key="7">
    <source>
        <dbReference type="ARBA" id="ARBA00023049"/>
    </source>
</evidence>
<dbReference type="Gene3D" id="3.90.230.10">
    <property type="entry name" value="Creatinase/methionine aminopeptidase superfamily"/>
    <property type="match status" value="1"/>
</dbReference>
<dbReference type="Gene3D" id="3.40.350.10">
    <property type="entry name" value="Creatinase/prolidase N-terminal domain"/>
    <property type="match status" value="1"/>
</dbReference>